<dbReference type="RefSeq" id="XP_068368664.1">
    <property type="nucleotide sequence ID" value="XM_068490949.1"/>
</dbReference>
<sequence>MNIDEMLNKKVKLPPITGLVGDMPQINVPIERLPDPPKPTPLELQFPKVQNTQQEDSNDESGGDSGRSAPYTLHDDLSIFKVVASYYGFGFHGKIPWSFWQTYKKATGSTRSNSSLYHHWNGAMKKKYEAFITNGRLSDCILWLETAVMAEQIPPNSTQPLPHAGTPLCHNRSQPSVPLIVGQQNIAQEQPLSLIRTSSCFNDASLPFVQFH</sequence>
<accession>A0A1J4KXB6</accession>
<gene>
    <name evidence="2" type="ORF">TRFO_02857</name>
</gene>
<feature type="region of interest" description="Disordered" evidence="1">
    <location>
        <begin position="27"/>
        <end position="68"/>
    </location>
</feature>
<protein>
    <submittedName>
        <fullName evidence="2">Uncharacterized protein</fullName>
    </submittedName>
</protein>
<dbReference type="EMBL" id="MLAK01000217">
    <property type="protein sequence ID" value="OHT15528.1"/>
    <property type="molecule type" value="Genomic_DNA"/>
</dbReference>
<dbReference type="GeneID" id="94825653"/>
<evidence type="ECO:0000313" key="3">
    <source>
        <dbReference type="Proteomes" id="UP000179807"/>
    </source>
</evidence>
<dbReference type="Proteomes" id="UP000179807">
    <property type="component" value="Unassembled WGS sequence"/>
</dbReference>
<keyword evidence="3" id="KW-1185">Reference proteome</keyword>
<dbReference type="AlphaFoldDB" id="A0A1J4KXB6"/>
<comment type="caution">
    <text evidence="2">The sequence shown here is derived from an EMBL/GenBank/DDBJ whole genome shotgun (WGS) entry which is preliminary data.</text>
</comment>
<dbReference type="OrthoDB" id="10410429at2759"/>
<proteinExistence type="predicted"/>
<organism evidence="2 3">
    <name type="scientific">Tritrichomonas foetus</name>
    <dbReference type="NCBI Taxonomy" id="1144522"/>
    <lineage>
        <taxon>Eukaryota</taxon>
        <taxon>Metamonada</taxon>
        <taxon>Parabasalia</taxon>
        <taxon>Tritrichomonadida</taxon>
        <taxon>Tritrichomonadidae</taxon>
        <taxon>Tritrichomonas</taxon>
    </lineage>
</organism>
<name>A0A1J4KXB6_9EUKA</name>
<dbReference type="VEuPathDB" id="TrichDB:TRFO_02857"/>
<evidence type="ECO:0000256" key="1">
    <source>
        <dbReference type="SAM" id="MobiDB-lite"/>
    </source>
</evidence>
<reference evidence="2" key="1">
    <citation type="submission" date="2016-10" db="EMBL/GenBank/DDBJ databases">
        <authorList>
            <person name="Benchimol M."/>
            <person name="Almeida L.G."/>
            <person name="Vasconcelos A.T."/>
            <person name="Perreira-Neves A."/>
            <person name="Rosa I.A."/>
            <person name="Tasca T."/>
            <person name="Bogo M.R."/>
            <person name="de Souza W."/>
        </authorList>
    </citation>
    <scope>NUCLEOTIDE SEQUENCE [LARGE SCALE GENOMIC DNA]</scope>
    <source>
        <strain evidence="2">K</strain>
    </source>
</reference>
<evidence type="ECO:0000313" key="2">
    <source>
        <dbReference type="EMBL" id="OHT15528.1"/>
    </source>
</evidence>